<organism evidence="1 2">
    <name type="scientific">Aliivibrio fischeri</name>
    <name type="common">Vibrio fischeri</name>
    <dbReference type="NCBI Taxonomy" id="668"/>
    <lineage>
        <taxon>Bacteria</taxon>
        <taxon>Pseudomonadati</taxon>
        <taxon>Pseudomonadota</taxon>
        <taxon>Gammaproteobacteria</taxon>
        <taxon>Vibrionales</taxon>
        <taxon>Vibrionaceae</taxon>
        <taxon>Aliivibrio</taxon>
    </lineage>
</organism>
<dbReference type="AlphaFoldDB" id="A0A510UN76"/>
<dbReference type="EMBL" id="BJTZ01000065">
    <property type="protein sequence ID" value="GEK16098.1"/>
    <property type="molecule type" value="Genomic_DNA"/>
</dbReference>
<accession>A0A510UN76</accession>
<evidence type="ECO:0000313" key="2">
    <source>
        <dbReference type="Proteomes" id="UP000321787"/>
    </source>
</evidence>
<evidence type="ECO:0000313" key="1">
    <source>
        <dbReference type="EMBL" id="GEK16098.1"/>
    </source>
</evidence>
<proteinExistence type="predicted"/>
<name>A0A510UN76_ALIFS</name>
<gene>
    <name evidence="1" type="ORF">AFI02nite_41340</name>
</gene>
<comment type="caution">
    <text evidence="1">The sequence shown here is derived from an EMBL/GenBank/DDBJ whole genome shotgun (WGS) entry which is preliminary data.</text>
</comment>
<dbReference type="Proteomes" id="UP000321787">
    <property type="component" value="Unassembled WGS sequence"/>
</dbReference>
<protein>
    <submittedName>
        <fullName evidence="1">Uncharacterized protein</fullName>
    </submittedName>
</protein>
<sequence length="74" mass="8710">MNTKNSASFRLIMSNNSYGYISLKSLSTWNRIFLAEKTFFYIKQYALVDNKLSIDSLPNYMKIRLHKRALTLLL</sequence>
<reference evidence="1 2" key="1">
    <citation type="submission" date="2019-07" db="EMBL/GenBank/DDBJ databases">
        <title>Whole genome shotgun sequence of Aliivibrio fischeri NBRC 101058.</title>
        <authorList>
            <person name="Hosoyama A."/>
            <person name="Uohara A."/>
            <person name="Ohji S."/>
            <person name="Ichikawa N."/>
        </authorList>
    </citation>
    <scope>NUCLEOTIDE SEQUENCE [LARGE SCALE GENOMIC DNA]</scope>
    <source>
        <strain evidence="1 2">NBRC 101058</strain>
    </source>
</reference>